<sequence>MRQLPRFPGNHLLRILLGDHPTKDEESQVQYSFSGARIWHLRWHLPAGRCDFVRTSGSTHGMEAANTTHASIDQLLKQYPVSSGATRRAKVSSMSGTRLVEEAARMHVRRIFNNSKQFPAVESLWARLQY</sequence>
<reference evidence="1 2" key="1">
    <citation type="journal article" date="2023" name="Sci. Data">
        <title>Genome assembly of the Korean intertidal mud-creeper Batillaria attramentaria.</title>
        <authorList>
            <person name="Patra A.K."/>
            <person name="Ho P.T."/>
            <person name="Jun S."/>
            <person name="Lee S.J."/>
            <person name="Kim Y."/>
            <person name="Won Y.J."/>
        </authorList>
    </citation>
    <scope>NUCLEOTIDE SEQUENCE [LARGE SCALE GENOMIC DNA]</scope>
    <source>
        <strain evidence="1">Wonlab-2016</strain>
    </source>
</reference>
<keyword evidence="2" id="KW-1185">Reference proteome</keyword>
<dbReference type="EMBL" id="JACVVK020000530">
    <property type="protein sequence ID" value="KAK7467942.1"/>
    <property type="molecule type" value="Genomic_DNA"/>
</dbReference>
<proteinExistence type="predicted"/>
<evidence type="ECO:0000313" key="1">
    <source>
        <dbReference type="EMBL" id="KAK7467942.1"/>
    </source>
</evidence>
<gene>
    <name evidence="1" type="ORF">BaRGS_00036828</name>
</gene>
<evidence type="ECO:0000313" key="2">
    <source>
        <dbReference type="Proteomes" id="UP001519460"/>
    </source>
</evidence>
<accession>A0ABD0JBD2</accession>
<dbReference type="AlphaFoldDB" id="A0ABD0JBD2"/>
<comment type="caution">
    <text evidence="1">The sequence shown here is derived from an EMBL/GenBank/DDBJ whole genome shotgun (WGS) entry which is preliminary data.</text>
</comment>
<name>A0ABD0JBD2_9CAEN</name>
<dbReference type="Proteomes" id="UP001519460">
    <property type="component" value="Unassembled WGS sequence"/>
</dbReference>
<protein>
    <submittedName>
        <fullName evidence="1">Uncharacterized protein</fullName>
    </submittedName>
</protein>
<organism evidence="1 2">
    <name type="scientific">Batillaria attramentaria</name>
    <dbReference type="NCBI Taxonomy" id="370345"/>
    <lineage>
        <taxon>Eukaryota</taxon>
        <taxon>Metazoa</taxon>
        <taxon>Spiralia</taxon>
        <taxon>Lophotrochozoa</taxon>
        <taxon>Mollusca</taxon>
        <taxon>Gastropoda</taxon>
        <taxon>Caenogastropoda</taxon>
        <taxon>Sorbeoconcha</taxon>
        <taxon>Cerithioidea</taxon>
        <taxon>Batillariidae</taxon>
        <taxon>Batillaria</taxon>
    </lineage>
</organism>